<keyword evidence="2" id="KW-1185">Reference proteome</keyword>
<evidence type="ECO:0000313" key="1">
    <source>
        <dbReference type="EMBL" id="KXG76408.1"/>
    </source>
</evidence>
<reference evidence="1 2" key="1">
    <citation type="submission" date="2015-12" db="EMBL/GenBank/DDBJ databases">
        <title>Draft genome sequence of the thermoanaerobe Thermotalea metallivorans, an isolate from the runoff channel of the Great Artesian Basin, Australia.</title>
        <authorList>
            <person name="Patel B.K."/>
        </authorList>
    </citation>
    <scope>NUCLEOTIDE SEQUENCE [LARGE SCALE GENOMIC DNA]</scope>
    <source>
        <strain evidence="1 2">B2-1</strain>
    </source>
</reference>
<accession>A0A140L783</accession>
<dbReference type="EMBL" id="LOEE01000027">
    <property type="protein sequence ID" value="KXG76408.1"/>
    <property type="molecule type" value="Genomic_DNA"/>
</dbReference>
<organism evidence="1 2">
    <name type="scientific">Thermotalea metallivorans</name>
    <dbReference type="NCBI Taxonomy" id="520762"/>
    <lineage>
        <taxon>Bacteria</taxon>
        <taxon>Bacillati</taxon>
        <taxon>Bacillota</taxon>
        <taxon>Clostridia</taxon>
        <taxon>Peptostreptococcales</taxon>
        <taxon>Thermotaleaceae</taxon>
        <taxon>Thermotalea</taxon>
    </lineage>
</organism>
<dbReference type="AlphaFoldDB" id="A0A140L783"/>
<dbReference type="STRING" id="520762.AN619_09390"/>
<comment type="caution">
    <text evidence="1">The sequence shown here is derived from an EMBL/GenBank/DDBJ whole genome shotgun (WGS) entry which is preliminary data.</text>
</comment>
<evidence type="ECO:0000313" key="2">
    <source>
        <dbReference type="Proteomes" id="UP000070456"/>
    </source>
</evidence>
<name>A0A140L783_9FIRM</name>
<sequence>MFSPEQLDALMKEAMAELGKQDSKGHNKIQRRTCGQNGKFNLTPAQALVIVGLLSGALNVFSVLVDADQLVSIVLRGSLKKEEKSELDKIMAQIGTMPFDEVVKAMLKRIR</sequence>
<protein>
    <submittedName>
        <fullName evidence="1">Uncharacterized protein</fullName>
    </submittedName>
</protein>
<gene>
    <name evidence="1" type="ORF">AN619_09390</name>
</gene>
<dbReference type="RefSeq" id="WP_198153240.1">
    <property type="nucleotide sequence ID" value="NZ_LOEE01000027.1"/>
</dbReference>
<dbReference type="Proteomes" id="UP000070456">
    <property type="component" value="Unassembled WGS sequence"/>
</dbReference>
<proteinExistence type="predicted"/>